<evidence type="ECO:0000313" key="4">
    <source>
        <dbReference type="Proteomes" id="UP001151760"/>
    </source>
</evidence>
<keyword evidence="3" id="KW-0808">Transferase</keyword>
<dbReference type="PANTHER" id="PTHR33116">
    <property type="entry name" value="REVERSE TRANSCRIPTASE ZINC-BINDING DOMAIN-CONTAINING PROTEIN-RELATED-RELATED"/>
    <property type="match status" value="1"/>
</dbReference>
<feature type="compositionally biased region" description="Basic and acidic residues" evidence="1">
    <location>
        <begin position="533"/>
        <end position="545"/>
    </location>
</feature>
<reference evidence="3" key="1">
    <citation type="journal article" date="2022" name="Int. J. Mol. Sci.">
        <title>Draft Genome of Tanacetum Coccineum: Genomic Comparison of Closely Related Tanacetum-Family Plants.</title>
        <authorList>
            <person name="Yamashiro T."/>
            <person name="Shiraishi A."/>
            <person name="Nakayama K."/>
            <person name="Satake H."/>
        </authorList>
    </citation>
    <scope>NUCLEOTIDE SEQUENCE</scope>
</reference>
<feature type="region of interest" description="Disordered" evidence="1">
    <location>
        <begin position="500"/>
        <end position="582"/>
    </location>
</feature>
<comment type="caution">
    <text evidence="3">The sequence shown here is derived from an EMBL/GenBank/DDBJ whole genome shotgun (WGS) entry which is preliminary data.</text>
</comment>
<keyword evidence="3" id="KW-0548">Nucleotidyltransferase</keyword>
<organism evidence="3 4">
    <name type="scientific">Tanacetum coccineum</name>
    <dbReference type="NCBI Taxonomy" id="301880"/>
    <lineage>
        <taxon>Eukaryota</taxon>
        <taxon>Viridiplantae</taxon>
        <taxon>Streptophyta</taxon>
        <taxon>Embryophyta</taxon>
        <taxon>Tracheophyta</taxon>
        <taxon>Spermatophyta</taxon>
        <taxon>Magnoliopsida</taxon>
        <taxon>eudicotyledons</taxon>
        <taxon>Gunneridae</taxon>
        <taxon>Pentapetalae</taxon>
        <taxon>asterids</taxon>
        <taxon>campanulids</taxon>
        <taxon>Asterales</taxon>
        <taxon>Asteraceae</taxon>
        <taxon>Asteroideae</taxon>
        <taxon>Anthemideae</taxon>
        <taxon>Anthemidinae</taxon>
        <taxon>Tanacetum</taxon>
    </lineage>
</organism>
<dbReference type="GO" id="GO:0003964">
    <property type="term" value="F:RNA-directed DNA polymerase activity"/>
    <property type="evidence" value="ECO:0007669"/>
    <property type="project" value="UniProtKB-KW"/>
</dbReference>
<protein>
    <submittedName>
        <fullName evidence="3">RNA-directed DNA polymerase, eukaryota, reverse transcriptase zinc-binding domain protein</fullName>
    </submittedName>
</protein>
<dbReference type="InterPro" id="IPR026960">
    <property type="entry name" value="RVT-Znf"/>
</dbReference>
<keyword evidence="4" id="KW-1185">Reference proteome</keyword>
<feature type="compositionally biased region" description="Basic and acidic residues" evidence="1">
    <location>
        <begin position="565"/>
        <end position="574"/>
    </location>
</feature>
<dbReference type="Pfam" id="PF13966">
    <property type="entry name" value="zf-RVT"/>
    <property type="match status" value="1"/>
</dbReference>
<dbReference type="PANTHER" id="PTHR33116:SF79">
    <property type="entry name" value="REVERSE TRANSCRIPTASE DOMAIN, ZINC FINGER, CCHC-TYPE-RELATED"/>
    <property type="match status" value="1"/>
</dbReference>
<dbReference type="EMBL" id="BQNB010010150">
    <property type="protein sequence ID" value="GJS73381.1"/>
    <property type="molecule type" value="Genomic_DNA"/>
</dbReference>
<name>A0ABQ4Y8E8_9ASTR</name>
<reference evidence="3" key="2">
    <citation type="submission" date="2022-01" db="EMBL/GenBank/DDBJ databases">
        <authorList>
            <person name="Yamashiro T."/>
            <person name="Shiraishi A."/>
            <person name="Satake H."/>
            <person name="Nakayama K."/>
        </authorList>
    </citation>
    <scope>NUCLEOTIDE SEQUENCE</scope>
</reference>
<feature type="domain" description="Reverse transcriptase zinc-binding" evidence="2">
    <location>
        <begin position="342"/>
        <end position="408"/>
    </location>
</feature>
<evidence type="ECO:0000256" key="1">
    <source>
        <dbReference type="SAM" id="MobiDB-lite"/>
    </source>
</evidence>
<accession>A0ABQ4Y8E8</accession>
<sequence>MLRCFFLISGLQINIHKSSVLGVGVHEAEVTHMANIIGCGAAKFPLKYLGVPVGCNMARCLNWNAVLLKFSSKLSSWKARLLSVGGRLSLIRSVLGNLPIYYMSLYPMPVAIRKKLESMRNKFFIGGDPVEKKLTWIKWDKCLASKREGGLGIGSIFGLNIGLLFKWFWRFFCDQSDLWIRVIKSIHGPGGGINSDTNTSLKRSTWGSILSSINSLKSKGIDLFSYCTRKIGNGLDSSFWSDLWCGNQPLKVMFPRIFLLETDKQCSIASRVGLIDWSSVLRRVPRGGEESSQFNALLSVIGSTSLSDQCDVWQWSLNGLSGFSVASVRHLVDSWLLDTCNDATRWNRLLPIKVNVFLWRLKLNKLPSRVNLDRRGIDVISINCPSCQGDLETVNHTFFNCGLAKELWSLLAKWWDLDIPMCGNIAEWHAWLGDLHVSSKVRLAIEGVGGTLLWSIWNFRNNLIFSSTPPKKSMIWDSVVSQSFLWISSRNPKCKISWIASGAQDTSTSPEPKQGRRVTEDQDDSIVQVRKGKAGDGNRGRESGKKKTHRQTGGGHGRRPSGETILERGDEAIIRKAARQKR</sequence>
<keyword evidence="3" id="KW-0695">RNA-directed DNA polymerase</keyword>
<evidence type="ECO:0000259" key="2">
    <source>
        <dbReference type="Pfam" id="PF13966"/>
    </source>
</evidence>
<evidence type="ECO:0000313" key="3">
    <source>
        <dbReference type="EMBL" id="GJS73381.1"/>
    </source>
</evidence>
<gene>
    <name evidence="3" type="ORF">Tco_0706222</name>
</gene>
<dbReference type="Proteomes" id="UP001151760">
    <property type="component" value="Unassembled WGS sequence"/>
</dbReference>
<proteinExistence type="predicted"/>